<sequence length="43" mass="4633">MKINKIAIVSKLGSKKAEKAVKGIAAKLAKTKIQSLHYFTSTS</sequence>
<protein>
    <submittedName>
        <fullName evidence="1">Uncharacterized protein</fullName>
    </submittedName>
</protein>
<name>A0A075I8G6_9ARCH</name>
<evidence type="ECO:0000313" key="1">
    <source>
        <dbReference type="EMBL" id="AIF24160.1"/>
    </source>
</evidence>
<accession>A0A075I8G6</accession>
<dbReference type="EMBL" id="KF901252">
    <property type="protein sequence ID" value="AIF24160.1"/>
    <property type="molecule type" value="Genomic_DNA"/>
</dbReference>
<dbReference type="AlphaFoldDB" id="A0A075I8G6"/>
<proteinExistence type="predicted"/>
<organism evidence="1">
    <name type="scientific">uncultured marine thaumarchaeote SAT1000_25_G11</name>
    <dbReference type="NCBI Taxonomy" id="1456398"/>
    <lineage>
        <taxon>Archaea</taxon>
        <taxon>Nitrososphaerota</taxon>
        <taxon>environmental samples</taxon>
    </lineage>
</organism>
<reference evidence="1" key="1">
    <citation type="journal article" date="2014" name="Genome Biol. Evol.">
        <title>Pangenome evidence for extensive interdomain horizontal transfer affecting lineage core and shell genes in uncultured planktonic thaumarchaeota and euryarchaeota.</title>
        <authorList>
            <person name="Deschamps P."/>
            <person name="Zivanovic Y."/>
            <person name="Moreira D."/>
            <person name="Rodriguez-Valera F."/>
            <person name="Lopez-Garcia P."/>
        </authorList>
    </citation>
    <scope>NUCLEOTIDE SEQUENCE</scope>
</reference>